<proteinExistence type="predicted"/>
<feature type="non-terminal residue" evidence="3">
    <location>
        <position position="1"/>
    </location>
</feature>
<organism evidence="3">
    <name type="scientific">marine sediment metagenome</name>
    <dbReference type="NCBI Taxonomy" id="412755"/>
    <lineage>
        <taxon>unclassified sequences</taxon>
        <taxon>metagenomes</taxon>
        <taxon>ecological metagenomes</taxon>
    </lineage>
</organism>
<feature type="region of interest" description="Disordered" evidence="1">
    <location>
        <begin position="81"/>
        <end position="118"/>
    </location>
</feature>
<dbReference type="EMBL" id="LAZR01057231">
    <property type="protein sequence ID" value="KKK72492.1"/>
    <property type="molecule type" value="Genomic_DNA"/>
</dbReference>
<feature type="transmembrane region" description="Helical" evidence="2">
    <location>
        <begin position="12"/>
        <end position="33"/>
    </location>
</feature>
<keyword evidence="2" id="KW-1133">Transmembrane helix</keyword>
<evidence type="ECO:0000256" key="1">
    <source>
        <dbReference type="SAM" id="MobiDB-lite"/>
    </source>
</evidence>
<evidence type="ECO:0000313" key="3">
    <source>
        <dbReference type="EMBL" id="KKK72492.1"/>
    </source>
</evidence>
<feature type="compositionally biased region" description="Basic and acidic residues" evidence="1">
    <location>
        <begin position="109"/>
        <end position="118"/>
    </location>
</feature>
<name>A0A0F8XTR3_9ZZZZ</name>
<evidence type="ECO:0000256" key="2">
    <source>
        <dbReference type="SAM" id="Phobius"/>
    </source>
</evidence>
<feature type="compositionally biased region" description="Basic residues" evidence="1">
    <location>
        <begin position="90"/>
        <end position="108"/>
    </location>
</feature>
<reference evidence="3" key="1">
    <citation type="journal article" date="2015" name="Nature">
        <title>Complex archaea that bridge the gap between prokaryotes and eukaryotes.</title>
        <authorList>
            <person name="Spang A."/>
            <person name="Saw J.H."/>
            <person name="Jorgensen S.L."/>
            <person name="Zaremba-Niedzwiedzka K."/>
            <person name="Martijn J."/>
            <person name="Lind A.E."/>
            <person name="van Eijk R."/>
            <person name="Schleper C."/>
            <person name="Guy L."/>
            <person name="Ettema T.J."/>
        </authorList>
    </citation>
    <scope>NUCLEOTIDE SEQUENCE</scope>
</reference>
<keyword evidence="2" id="KW-0812">Transmembrane</keyword>
<protein>
    <submittedName>
        <fullName evidence="3">Uncharacterized protein</fullName>
    </submittedName>
</protein>
<accession>A0A0F8XTR3</accession>
<sequence>AYTQSVIDWDLFYLVFFASFGMTIFCVLAMYGLRTKKQEIQDGDSFLDERGEDDRYYDEGGSLVHFNDDGMNKQEAMTADADLSGSPFGKARRVRARAERRRTKRVLRQRGDSFGEFD</sequence>
<gene>
    <name evidence="3" type="ORF">LCGC14_2903300</name>
</gene>
<comment type="caution">
    <text evidence="3">The sequence shown here is derived from an EMBL/GenBank/DDBJ whole genome shotgun (WGS) entry which is preliminary data.</text>
</comment>
<dbReference type="AlphaFoldDB" id="A0A0F8XTR3"/>
<keyword evidence="2" id="KW-0472">Membrane</keyword>